<evidence type="ECO:0000313" key="2">
    <source>
        <dbReference type="EMBL" id="AMZ73517.1"/>
    </source>
</evidence>
<reference evidence="3" key="1">
    <citation type="submission" date="2016-04" db="EMBL/GenBank/DDBJ databases">
        <authorList>
            <person name="Ray J."/>
            <person name="Price M."/>
            <person name="Deutschbauer A."/>
        </authorList>
    </citation>
    <scope>NUCLEOTIDE SEQUENCE [LARGE SCALE GENOMIC DNA]</scope>
    <source>
        <strain evidence="3">FW300-N2E2</strain>
    </source>
</reference>
<proteinExistence type="predicted"/>
<dbReference type="Proteomes" id="UP000076083">
    <property type="component" value="Chromosome"/>
</dbReference>
<organism evidence="2 3">
    <name type="scientific">Pseudomonas fluorescens</name>
    <dbReference type="NCBI Taxonomy" id="294"/>
    <lineage>
        <taxon>Bacteria</taxon>
        <taxon>Pseudomonadati</taxon>
        <taxon>Pseudomonadota</taxon>
        <taxon>Gammaproteobacteria</taxon>
        <taxon>Pseudomonadales</taxon>
        <taxon>Pseudomonadaceae</taxon>
        <taxon>Pseudomonas</taxon>
    </lineage>
</organism>
<name>A0A165ZJY4_PSEFL</name>
<dbReference type="AlphaFoldDB" id="A0A165ZJY4"/>
<evidence type="ECO:0000256" key="1">
    <source>
        <dbReference type="SAM" id="MobiDB-lite"/>
    </source>
</evidence>
<sequence>MAPPSRQPHFMTVESRIEPARGRHASFVLLPVSFLFFCSPALAIRLKDQHQEQRDERHSKHIHQGFVNRSARINPL</sequence>
<protein>
    <submittedName>
        <fullName evidence="2">Uncharacterized protein</fullName>
    </submittedName>
</protein>
<gene>
    <name evidence="2" type="ORF">TK06_21270</name>
</gene>
<accession>A0A165ZJY4</accession>
<feature type="compositionally biased region" description="Basic and acidic residues" evidence="1">
    <location>
        <begin position="49"/>
        <end position="58"/>
    </location>
</feature>
<feature type="region of interest" description="Disordered" evidence="1">
    <location>
        <begin position="49"/>
        <end position="76"/>
    </location>
</feature>
<evidence type="ECO:0000313" key="3">
    <source>
        <dbReference type="Proteomes" id="UP000076083"/>
    </source>
</evidence>
<dbReference type="EMBL" id="CP015225">
    <property type="protein sequence ID" value="AMZ73517.1"/>
    <property type="molecule type" value="Genomic_DNA"/>
</dbReference>
<reference evidence="2 3" key="2">
    <citation type="journal article" date="2018" name="Nature">
        <title>Mutant phenotypes for thousands of bacterial genes of unknown function.</title>
        <authorList>
            <person name="Price M.N."/>
            <person name="Wetmore K.M."/>
            <person name="Waters R.J."/>
            <person name="Callaghan M."/>
            <person name="Ray J."/>
            <person name="Liu H."/>
            <person name="Kuehl J.V."/>
            <person name="Melnyk R.A."/>
            <person name="Lamson J.S."/>
            <person name="Suh Y."/>
            <person name="Carlson H.K."/>
            <person name="Esquivel Z."/>
            <person name="Sadeeshkumar H."/>
            <person name="Chakraborty R."/>
            <person name="Zane G.M."/>
            <person name="Rubin B.E."/>
            <person name="Wall J.D."/>
            <person name="Visel A."/>
            <person name="Bristow J."/>
            <person name="Blow M.J."/>
            <person name="Arkin A.P."/>
            <person name="Deutschbauer A.M."/>
        </authorList>
    </citation>
    <scope>NUCLEOTIDE SEQUENCE [LARGE SCALE GENOMIC DNA]</scope>
    <source>
        <strain evidence="2 3">FW300-N2E2</strain>
    </source>
</reference>